<dbReference type="InterPro" id="IPR009057">
    <property type="entry name" value="Homeodomain-like_sf"/>
</dbReference>
<evidence type="ECO:0000256" key="2">
    <source>
        <dbReference type="ARBA" id="ARBA00023125"/>
    </source>
</evidence>
<protein>
    <submittedName>
        <fullName evidence="5">MurR/RpiR family transcriptional regulator</fullName>
    </submittedName>
</protein>
<dbReference type="InterPro" id="IPR047640">
    <property type="entry name" value="RpiR-like"/>
</dbReference>
<comment type="caution">
    <text evidence="5">The sequence shown here is derived from an EMBL/GenBank/DDBJ whole genome shotgun (WGS) entry which is preliminary data.</text>
</comment>
<keyword evidence="1" id="KW-0805">Transcription regulation</keyword>
<dbReference type="InterPro" id="IPR000281">
    <property type="entry name" value="HTH_RpiR"/>
</dbReference>
<dbReference type="Gene3D" id="3.40.50.10490">
    <property type="entry name" value="Glucose-6-phosphate isomerase like protein, domain 1"/>
    <property type="match status" value="1"/>
</dbReference>
<evidence type="ECO:0000259" key="4">
    <source>
        <dbReference type="PROSITE" id="PS51071"/>
    </source>
</evidence>
<dbReference type="InterPro" id="IPR035472">
    <property type="entry name" value="RpiR-like_SIS"/>
</dbReference>
<keyword evidence="2" id="KW-0238">DNA-binding</keyword>
<name>A0ABV5JF07_9RHOB</name>
<proteinExistence type="predicted"/>
<dbReference type="Pfam" id="PF01418">
    <property type="entry name" value="HTH_6"/>
    <property type="match status" value="1"/>
</dbReference>
<organism evidence="5 6">
    <name type="scientific">Pseudohalocynthiibacter aestuariivivens</name>
    <dbReference type="NCBI Taxonomy" id="1591409"/>
    <lineage>
        <taxon>Bacteria</taxon>
        <taxon>Pseudomonadati</taxon>
        <taxon>Pseudomonadota</taxon>
        <taxon>Alphaproteobacteria</taxon>
        <taxon>Rhodobacterales</taxon>
        <taxon>Paracoccaceae</taxon>
        <taxon>Pseudohalocynthiibacter</taxon>
    </lineage>
</organism>
<dbReference type="InterPro" id="IPR036388">
    <property type="entry name" value="WH-like_DNA-bd_sf"/>
</dbReference>
<dbReference type="Proteomes" id="UP001589683">
    <property type="component" value="Unassembled WGS sequence"/>
</dbReference>
<dbReference type="PANTHER" id="PTHR30514">
    <property type="entry name" value="GLUCOKINASE"/>
    <property type="match status" value="1"/>
</dbReference>
<accession>A0ABV5JF07</accession>
<evidence type="ECO:0000313" key="5">
    <source>
        <dbReference type="EMBL" id="MFB9231710.1"/>
    </source>
</evidence>
<dbReference type="Pfam" id="PF01380">
    <property type="entry name" value="SIS"/>
    <property type="match status" value="1"/>
</dbReference>
<keyword evidence="3" id="KW-0804">Transcription</keyword>
<dbReference type="InterPro" id="IPR001347">
    <property type="entry name" value="SIS_dom"/>
</dbReference>
<dbReference type="SUPFAM" id="SSF53697">
    <property type="entry name" value="SIS domain"/>
    <property type="match status" value="1"/>
</dbReference>
<evidence type="ECO:0000313" key="6">
    <source>
        <dbReference type="Proteomes" id="UP001589683"/>
    </source>
</evidence>
<dbReference type="CDD" id="cd05013">
    <property type="entry name" value="SIS_RpiR"/>
    <property type="match status" value="1"/>
</dbReference>
<evidence type="ECO:0000256" key="3">
    <source>
        <dbReference type="ARBA" id="ARBA00023163"/>
    </source>
</evidence>
<reference evidence="5 6" key="1">
    <citation type="submission" date="2024-09" db="EMBL/GenBank/DDBJ databases">
        <authorList>
            <person name="Sun Q."/>
            <person name="Mori K."/>
        </authorList>
    </citation>
    <scope>NUCLEOTIDE SEQUENCE [LARGE SCALE GENOMIC DNA]</scope>
    <source>
        <strain evidence="5 6">CECT 8726</strain>
    </source>
</reference>
<dbReference type="RefSeq" id="WP_343229484.1">
    <property type="nucleotide sequence ID" value="NZ_JAGFNU010000017.1"/>
</dbReference>
<dbReference type="Gene3D" id="1.10.10.10">
    <property type="entry name" value="Winged helix-like DNA-binding domain superfamily/Winged helix DNA-binding domain"/>
    <property type="match status" value="1"/>
</dbReference>
<gene>
    <name evidence="5" type="ORF">ACFFUT_07915</name>
</gene>
<dbReference type="SUPFAM" id="SSF46689">
    <property type="entry name" value="Homeodomain-like"/>
    <property type="match status" value="1"/>
</dbReference>
<feature type="domain" description="HTH rpiR-type" evidence="4">
    <location>
        <begin position="2"/>
        <end position="78"/>
    </location>
</feature>
<keyword evidence="6" id="KW-1185">Reference proteome</keyword>
<dbReference type="PANTHER" id="PTHR30514:SF18">
    <property type="entry name" value="RPIR-FAMILY TRANSCRIPTIONAL REGULATOR"/>
    <property type="match status" value="1"/>
</dbReference>
<dbReference type="EMBL" id="JBHMEA010000025">
    <property type="protein sequence ID" value="MFB9231710.1"/>
    <property type="molecule type" value="Genomic_DNA"/>
</dbReference>
<evidence type="ECO:0000256" key="1">
    <source>
        <dbReference type="ARBA" id="ARBA00023015"/>
    </source>
</evidence>
<dbReference type="PROSITE" id="PS51071">
    <property type="entry name" value="HTH_RPIR"/>
    <property type="match status" value="1"/>
</dbReference>
<sequence length="285" mass="32251">MMQVRDRIEELSEELTVTERKLCTALLSDYPFAGLEPIQSLAEMTKTSPPTVSRFVTKLGFNGYLDFQRHLISELKEGQRSPVDLQKTSKPVQGAFLASFLGRANALLQETSNAVSEAQFERICSLLSDEKRNIYVVGGRMSDALGLYLSRHLRQVRSKVYHLPSDPEVWPEYLLRMRPKDVLVVADFRRYQRSLHALSEKAANTRNVQIVLMTDKWLSPVSKHASEVLAVPIDSGTLWDSYAGAMALIEAIVTRIAEASWSKTKTRIEAWDSMRLDFGEPTDDQ</sequence>
<dbReference type="InterPro" id="IPR046348">
    <property type="entry name" value="SIS_dom_sf"/>
</dbReference>